<keyword evidence="1" id="KW-0472">Membrane</keyword>
<evidence type="ECO:0000313" key="4">
    <source>
        <dbReference type="Proteomes" id="UP001317870"/>
    </source>
</evidence>
<keyword evidence="1" id="KW-0812">Transmembrane</keyword>
<gene>
    <name evidence="3" type="ORF">IFM12276_63810</name>
</gene>
<dbReference type="InterPro" id="IPR019251">
    <property type="entry name" value="DUF2231_TM"/>
</dbReference>
<keyword evidence="1" id="KW-1133">Transmembrane helix</keyword>
<protein>
    <recommendedName>
        <fullName evidence="2">DUF2231 domain-containing protein</fullName>
    </recommendedName>
</protein>
<feature type="domain" description="DUF2231" evidence="2">
    <location>
        <begin position="41"/>
        <end position="160"/>
    </location>
</feature>
<proteinExistence type="predicted"/>
<keyword evidence="4" id="KW-1185">Reference proteome</keyword>
<feature type="transmembrane region" description="Helical" evidence="1">
    <location>
        <begin position="74"/>
        <end position="91"/>
    </location>
</feature>
<evidence type="ECO:0000259" key="2">
    <source>
        <dbReference type="Pfam" id="PF09990"/>
    </source>
</evidence>
<evidence type="ECO:0000313" key="3">
    <source>
        <dbReference type="EMBL" id="BDU03353.1"/>
    </source>
</evidence>
<name>A0ABN6UE81_9NOCA</name>
<dbReference type="Proteomes" id="UP001317870">
    <property type="component" value="Chromosome"/>
</dbReference>
<dbReference type="EMBL" id="AP026978">
    <property type="protein sequence ID" value="BDU03353.1"/>
    <property type="molecule type" value="Genomic_DNA"/>
</dbReference>
<sequence>MLRTVEAADRLDQPAERLATSIRRVFGQGRVADWVRGSQLGHPVHPILVTLPIGAWSSAAALRIAGQNDAARRLVLIGLLATPATVAAGLADFRDLDIYQRRVGLVHAAANGVAALLFSAAYLTRGEFTATVFGAAGLAAMGAGGALGGHLSYALGAGVHRWQDEPAPLEVSPASVS</sequence>
<evidence type="ECO:0000256" key="1">
    <source>
        <dbReference type="SAM" id="Phobius"/>
    </source>
</evidence>
<dbReference type="Pfam" id="PF09990">
    <property type="entry name" value="DUF2231"/>
    <property type="match status" value="1"/>
</dbReference>
<feature type="transmembrane region" description="Helical" evidence="1">
    <location>
        <begin position="103"/>
        <end position="123"/>
    </location>
</feature>
<feature type="transmembrane region" description="Helical" evidence="1">
    <location>
        <begin position="130"/>
        <end position="153"/>
    </location>
</feature>
<accession>A0ABN6UE81</accession>
<organism evidence="3 4">
    <name type="scientific">Nocardia sputorum</name>
    <dbReference type="NCBI Taxonomy" id="2984338"/>
    <lineage>
        <taxon>Bacteria</taxon>
        <taxon>Bacillati</taxon>
        <taxon>Actinomycetota</taxon>
        <taxon>Actinomycetes</taxon>
        <taxon>Mycobacteriales</taxon>
        <taxon>Nocardiaceae</taxon>
        <taxon>Nocardia</taxon>
    </lineage>
</organism>
<reference evidence="3 4" key="1">
    <citation type="submission" date="2022-11" db="EMBL/GenBank/DDBJ databases">
        <title>Genome Sequencing of Nocardia sp. ON39_IFM12276 and assembly.</title>
        <authorList>
            <person name="Shimojima M."/>
            <person name="Toyokawa M."/>
            <person name="Uesaka K."/>
        </authorList>
    </citation>
    <scope>NUCLEOTIDE SEQUENCE [LARGE SCALE GENOMIC DNA]</scope>
    <source>
        <strain evidence="3 4">IFM 12276</strain>
    </source>
</reference>